<dbReference type="InterPro" id="IPR009061">
    <property type="entry name" value="DNA-bd_dom_put_sf"/>
</dbReference>
<proteinExistence type="predicted"/>
<dbReference type="AlphaFoldDB" id="A0A8J3K2P9"/>
<dbReference type="RefSeq" id="WP_191844113.1">
    <property type="nucleotide sequence ID" value="NZ_BAAALB010000044.1"/>
</dbReference>
<protein>
    <submittedName>
        <fullName evidence="3">MerR family transcriptional regulator</fullName>
    </submittedName>
</protein>
<evidence type="ECO:0000313" key="4">
    <source>
        <dbReference type="Proteomes" id="UP000619293"/>
    </source>
</evidence>
<dbReference type="InterPro" id="IPR047057">
    <property type="entry name" value="MerR_fam"/>
</dbReference>
<dbReference type="InterPro" id="IPR011256">
    <property type="entry name" value="Reg_factor_effector_dom_sf"/>
</dbReference>
<dbReference type="EMBL" id="BONG01000053">
    <property type="protein sequence ID" value="GIF92924.1"/>
    <property type="molecule type" value="Genomic_DNA"/>
</dbReference>
<organism evidence="3 4">
    <name type="scientific">Catellatospora chokoriensis</name>
    <dbReference type="NCBI Taxonomy" id="310353"/>
    <lineage>
        <taxon>Bacteria</taxon>
        <taxon>Bacillati</taxon>
        <taxon>Actinomycetota</taxon>
        <taxon>Actinomycetes</taxon>
        <taxon>Micromonosporales</taxon>
        <taxon>Micromonosporaceae</taxon>
        <taxon>Catellatospora</taxon>
    </lineage>
</organism>
<comment type="caution">
    <text evidence="3">The sequence shown here is derived from an EMBL/GenBank/DDBJ whole genome shotgun (WGS) entry which is preliminary data.</text>
</comment>
<evidence type="ECO:0000313" key="3">
    <source>
        <dbReference type="EMBL" id="GIF92924.1"/>
    </source>
</evidence>
<dbReference type="InterPro" id="IPR000551">
    <property type="entry name" value="MerR-type_HTH_dom"/>
</dbReference>
<name>A0A8J3K2P9_9ACTN</name>
<dbReference type="GO" id="GO:0003677">
    <property type="term" value="F:DNA binding"/>
    <property type="evidence" value="ECO:0007669"/>
    <property type="project" value="UniProtKB-KW"/>
</dbReference>
<dbReference type="PANTHER" id="PTHR30204">
    <property type="entry name" value="REDOX-CYCLING DRUG-SENSING TRANSCRIPTIONAL ACTIVATOR SOXR"/>
    <property type="match status" value="1"/>
</dbReference>
<accession>A0A8J3K2P9</accession>
<sequence>MTRDHLLAGEFGAAARLSPKALRLYAEQGLLPPAWVDPATGYRYYTPDQLPRARLVARLRRLGLPLARIAVLADLSPQDRALELRGWLHAQRSLLDDRAAVVEAVQGSSADTGLADAVAVREVPAVKVLGRRHRIDSTALLGFTAAADRDVRAHLRASGLPADGRRYTFFEDLITPDSDGHVEVAVACAGSVEPVGDLHIRLVPAHTAVYLPVPPGYEDLPLVLRVYDAIEAWTDARPGVVCTGHPYEICPGTGTRFDVAYPVTVH</sequence>
<dbReference type="Pfam" id="PF13411">
    <property type="entry name" value="MerR_1"/>
    <property type="match status" value="1"/>
</dbReference>
<dbReference type="PROSITE" id="PS50937">
    <property type="entry name" value="HTH_MERR_2"/>
    <property type="match status" value="1"/>
</dbReference>
<keyword evidence="1" id="KW-0238">DNA-binding</keyword>
<feature type="domain" description="HTH merR-type" evidence="2">
    <location>
        <begin position="9"/>
        <end position="75"/>
    </location>
</feature>
<dbReference type="SMART" id="SM00422">
    <property type="entry name" value="HTH_MERR"/>
    <property type="match status" value="1"/>
</dbReference>
<evidence type="ECO:0000256" key="1">
    <source>
        <dbReference type="ARBA" id="ARBA00023125"/>
    </source>
</evidence>
<evidence type="ECO:0000259" key="2">
    <source>
        <dbReference type="PROSITE" id="PS50937"/>
    </source>
</evidence>
<dbReference type="SUPFAM" id="SSF46955">
    <property type="entry name" value="Putative DNA-binding domain"/>
    <property type="match status" value="1"/>
</dbReference>
<dbReference type="GO" id="GO:0003700">
    <property type="term" value="F:DNA-binding transcription factor activity"/>
    <property type="evidence" value="ECO:0007669"/>
    <property type="project" value="InterPro"/>
</dbReference>
<gene>
    <name evidence="3" type="ORF">Cch02nite_63680</name>
</gene>
<dbReference type="Proteomes" id="UP000619293">
    <property type="component" value="Unassembled WGS sequence"/>
</dbReference>
<dbReference type="Gene3D" id="1.10.1660.10">
    <property type="match status" value="1"/>
</dbReference>
<dbReference type="SUPFAM" id="SSF55136">
    <property type="entry name" value="Probable bacterial effector-binding domain"/>
    <property type="match status" value="1"/>
</dbReference>
<keyword evidence="4" id="KW-1185">Reference proteome</keyword>
<reference evidence="3 4" key="1">
    <citation type="submission" date="2021-01" db="EMBL/GenBank/DDBJ databases">
        <title>Whole genome shotgun sequence of Catellatospora chokoriensis NBRC 107358.</title>
        <authorList>
            <person name="Komaki H."/>
            <person name="Tamura T."/>
        </authorList>
    </citation>
    <scope>NUCLEOTIDE SEQUENCE [LARGE SCALE GENOMIC DNA]</scope>
    <source>
        <strain evidence="3 4">NBRC 107358</strain>
    </source>
</reference>
<dbReference type="PANTHER" id="PTHR30204:SF97">
    <property type="entry name" value="MERR FAMILY REGULATORY PROTEIN"/>
    <property type="match status" value="1"/>
</dbReference>
<dbReference type="Gene3D" id="3.20.80.10">
    <property type="entry name" value="Regulatory factor, effector binding domain"/>
    <property type="match status" value="1"/>
</dbReference>